<dbReference type="STRING" id="400682.A0A1X7SGF5"/>
<dbReference type="InParanoid" id="A0A1X7SGF5"/>
<dbReference type="EnsemblMetazoa" id="Aqu2.1.01118_001">
    <property type="protein sequence ID" value="Aqu2.1.01118_001"/>
    <property type="gene ID" value="Aqu2.1.01118"/>
</dbReference>
<evidence type="ECO:0000256" key="1">
    <source>
        <dbReference type="ARBA" id="ARBA00004477"/>
    </source>
</evidence>
<accession>A0A1X7SGF5</accession>
<dbReference type="OrthoDB" id="377083at2759"/>
<dbReference type="AlphaFoldDB" id="A0A1X7SGF5"/>
<evidence type="ECO:0000256" key="8">
    <source>
        <dbReference type="ARBA" id="ARBA00022989"/>
    </source>
</evidence>
<evidence type="ECO:0000313" key="12">
    <source>
        <dbReference type="Proteomes" id="UP000007879"/>
    </source>
</evidence>
<evidence type="ECO:0000256" key="10">
    <source>
        <dbReference type="SAM" id="Phobius"/>
    </source>
</evidence>
<keyword evidence="6" id="KW-0418">Kinase</keyword>
<proteinExistence type="inferred from homology"/>
<dbReference type="EC" id="2.7.1.108" evidence="3"/>
<keyword evidence="5 10" id="KW-0812">Transmembrane</keyword>
<keyword evidence="9 10" id="KW-0472">Membrane</keyword>
<dbReference type="OMA" id="CIFVILE"/>
<dbReference type="EnsemblMetazoa" id="XM_003392031.2">
    <property type="protein sequence ID" value="XP_003392079.1"/>
    <property type="gene ID" value="LOC100638751"/>
</dbReference>
<reference evidence="12" key="1">
    <citation type="journal article" date="2010" name="Nature">
        <title>The Amphimedon queenslandica genome and the evolution of animal complexity.</title>
        <authorList>
            <person name="Srivastava M."/>
            <person name="Simakov O."/>
            <person name="Chapman J."/>
            <person name="Fahey B."/>
            <person name="Gauthier M.E."/>
            <person name="Mitros T."/>
            <person name="Richards G.S."/>
            <person name="Conaco C."/>
            <person name="Dacre M."/>
            <person name="Hellsten U."/>
            <person name="Larroux C."/>
            <person name="Putnam N.H."/>
            <person name="Stanke M."/>
            <person name="Adamska M."/>
            <person name="Darling A."/>
            <person name="Degnan S.M."/>
            <person name="Oakley T.H."/>
            <person name="Plachetzki D.C."/>
            <person name="Zhai Y."/>
            <person name="Adamski M."/>
            <person name="Calcino A."/>
            <person name="Cummins S.F."/>
            <person name="Goodstein D.M."/>
            <person name="Harris C."/>
            <person name="Jackson D.J."/>
            <person name="Leys S.P."/>
            <person name="Shu S."/>
            <person name="Woodcroft B.J."/>
            <person name="Vervoort M."/>
            <person name="Kosik K.S."/>
            <person name="Manning G."/>
            <person name="Degnan B.M."/>
            <person name="Rokhsar D.S."/>
        </authorList>
    </citation>
    <scope>NUCLEOTIDE SEQUENCE [LARGE SCALE GENOMIC DNA]</scope>
</reference>
<evidence type="ECO:0000256" key="7">
    <source>
        <dbReference type="ARBA" id="ARBA00022824"/>
    </source>
</evidence>
<comment type="subcellular location">
    <subcellularLocation>
        <location evidence="1">Endoplasmic reticulum membrane</location>
        <topology evidence="1">Multi-pass membrane protein</topology>
    </subcellularLocation>
</comment>
<dbReference type="Proteomes" id="UP000007879">
    <property type="component" value="Unassembled WGS sequence"/>
</dbReference>
<feature type="transmembrane region" description="Helical" evidence="10">
    <location>
        <begin position="100"/>
        <end position="121"/>
    </location>
</feature>
<evidence type="ECO:0000256" key="5">
    <source>
        <dbReference type="ARBA" id="ARBA00022692"/>
    </source>
</evidence>
<dbReference type="GO" id="GO:0005789">
    <property type="term" value="C:endoplasmic reticulum membrane"/>
    <property type="evidence" value="ECO:0007669"/>
    <property type="project" value="UniProtKB-SubCell"/>
</dbReference>
<sequence length="202" mass="22177">MRKWFHLLAVAVYVPGLMFDPLLLSVSSSLVTVFFIVIELIRLFGIWPLGDAINKMLIPFTDERDTGYLILTHTYLLLGFSIPIWLYPLHQTNSVSQLSMYSGVLALGVGDSIAAVSGTLVGRHKWPGTSKTFEGTFMSVVCQFIVAAGVVYTSSSVPPLSHYSWTVLGLSILVGSAMEAYTHQIDNLLLGIVQYVVCIAFL</sequence>
<dbReference type="PANTHER" id="PTHR13205:SF15">
    <property type="entry name" value="DOLICHOL KINASE"/>
    <property type="match status" value="1"/>
</dbReference>
<keyword evidence="7" id="KW-0256">Endoplasmic reticulum</keyword>
<keyword evidence="4" id="KW-0808">Transferase</keyword>
<keyword evidence="12" id="KW-1185">Reference proteome</keyword>
<evidence type="ECO:0000256" key="3">
    <source>
        <dbReference type="ARBA" id="ARBA00012132"/>
    </source>
</evidence>
<dbReference type="GO" id="GO:0004168">
    <property type="term" value="F:dolichol kinase activity"/>
    <property type="evidence" value="ECO:0007669"/>
    <property type="project" value="UniProtKB-EC"/>
</dbReference>
<dbReference type="KEGG" id="aqu:100638751"/>
<dbReference type="eggNOG" id="KOG2468">
    <property type="taxonomic scope" value="Eukaryota"/>
</dbReference>
<feature type="transmembrane region" description="Helical" evidence="10">
    <location>
        <begin position="133"/>
        <end position="151"/>
    </location>
</feature>
<comment type="similarity">
    <text evidence="2">Belongs to the polyprenol kinase family.</text>
</comment>
<gene>
    <name evidence="11" type="primary">100638751</name>
</gene>
<evidence type="ECO:0000313" key="11">
    <source>
        <dbReference type="EnsemblMetazoa" id="Aqu2.1.01118_001"/>
    </source>
</evidence>
<dbReference type="GO" id="GO:0043048">
    <property type="term" value="P:dolichyl monophosphate biosynthetic process"/>
    <property type="evidence" value="ECO:0007669"/>
    <property type="project" value="TreeGrafter"/>
</dbReference>
<evidence type="ECO:0000256" key="2">
    <source>
        <dbReference type="ARBA" id="ARBA00010794"/>
    </source>
</evidence>
<protein>
    <recommendedName>
        <fullName evidence="3">dolichol kinase</fullName>
        <ecNumber evidence="3">2.7.1.108</ecNumber>
    </recommendedName>
</protein>
<evidence type="ECO:0000256" key="6">
    <source>
        <dbReference type="ARBA" id="ARBA00022777"/>
    </source>
</evidence>
<evidence type="ECO:0000256" key="9">
    <source>
        <dbReference type="ARBA" id="ARBA00023136"/>
    </source>
</evidence>
<reference evidence="11" key="2">
    <citation type="submission" date="2017-05" db="UniProtKB">
        <authorList>
            <consortium name="EnsemblMetazoa"/>
        </authorList>
    </citation>
    <scope>IDENTIFICATION</scope>
</reference>
<evidence type="ECO:0000256" key="4">
    <source>
        <dbReference type="ARBA" id="ARBA00022679"/>
    </source>
</evidence>
<name>A0A1X7SGF5_AMPQE</name>
<feature type="transmembrane region" description="Helical" evidence="10">
    <location>
        <begin position="26"/>
        <end position="47"/>
    </location>
</feature>
<dbReference type="PANTHER" id="PTHR13205">
    <property type="entry name" value="TRANSMEMBRANE PROTEIN 15-RELATED"/>
    <property type="match status" value="1"/>
</dbReference>
<keyword evidence="8 10" id="KW-1133">Transmembrane helix</keyword>
<dbReference type="InterPro" id="IPR032974">
    <property type="entry name" value="Polypren_kinase"/>
</dbReference>
<organism evidence="11">
    <name type="scientific">Amphimedon queenslandica</name>
    <name type="common">Sponge</name>
    <dbReference type="NCBI Taxonomy" id="400682"/>
    <lineage>
        <taxon>Eukaryota</taxon>
        <taxon>Metazoa</taxon>
        <taxon>Porifera</taxon>
        <taxon>Demospongiae</taxon>
        <taxon>Heteroscleromorpha</taxon>
        <taxon>Haplosclerida</taxon>
        <taxon>Niphatidae</taxon>
        <taxon>Amphimedon</taxon>
    </lineage>
</organism>
<feature type="transmembrane region" description="Helical" evidence="10">
    <location>
        <begin position="68"/>
        <end position="88"/>
    </location>
</feature>